<feature type="domain" description="HTH araC/xylS-type" evidence="4">
    <location>
        <begin position="214"/>
        <end position="315"/>
    </location>
</feature>
<reference evidence="5 6" key="1">
    <citation type="submission" date="2020-04" db="EMBL/GenBank/DDBJ databases">
        <title>Knoellia sp. isolate from air conditioner.</title>
        <authorList>
            <person name="Chea S."/>
            <person name="Kim D.-U."/>
        </authorList>
    </citation>
    <scope>NUCLEOTIDE SEQUENCE [LARGE SCALE GENOMIC DNA]</scope>
    <source>
        <strain evidence="5 6">DB2414S</strain>
    </source>
</reference>
<evidence type="ECO:0000256" key="1">
    <source>
        <dbReference type="ARBA" id="ARBA00023015"/>
    </source>
</evidence>
<dbReference type="InterPro" id="IPR002818">
    <property type="entry name" value="DJ-1/PfpI"/>
</dbReference>
<protein>
    <submittedName>
        <fullName evidence="5">Helix-turn-helix domain-containing protein</fullName>
    </submittedName>
</protein>
<sequence length="324" mass="34797">MQTHDVVVVAYDGSELLDIASVTSTLDLATRLDAHPAYRVIVASVAGGDVRCDSGVRLRAHARLSAVQHADTLVVSGGLGHVRAAEDKALLRHLRRLGEGARRVGSVCTGATVLAATGLLDGRRATTHWWYAADLAQRFPAVDVDAAPIFVRDGKIATAGGVTSSLDLTLAFVEEDHGAELARRVSMGLVTYLQRPGNQAQMSMFTRARRPDHVVLRQVMDHAVADPGGDLRTTTVAAQVGVSVRQLTRLFHDHLGESPAAAIRRVRLEVAASLLTTTDLTLSQVAARCGFSSAETLRQAFVTRYGVSPRSFRRTHTSARPAWT</sequence>
<dbReference type="Pfam" id="PF12833">
    <property type="entry name" value="HTH_18"/>
    <property type="match status" value="1"/>
</dbReference>
<dbReference type="PROSITE" id="PS00041">
    <property type="entry name" value="HTH_ARAC_FAMILY_1"/>
    <property type="match status" value="1"/>
</dbReference>
<gene>
    <name evidence="5" type="ORF">HJG52_03635</name>
</gene>
<dbReference type="Pfam" id="PF01965">
    <property type="entry name" value="DJ-1_PfpI"/>
    <property type="match status" value="1"/>
</dbReference>
<dbReference type="Proteomes" id="UP000588586">
    <property type="component" value="Unassembled WGS sequence"/>
</dbReference>
<dbReference type="PANTHER" id="PTHR43130">
    <property type="entry name" value="ARAC-FAMILY TRANSCRIPTIONAL REGULATOR"/>
    <property type="match status" value="1"/>
</dbReference>
<comment type="caution">
    <text evidence="5">The sequence shown here is derived from an EMBL/GenBank/DDBJ whole genome shotgun (WGS) entry which is preliminary data.</text>
</comment>
<keyword evidence="1" id="KW-0805">Transcription regulation</keyword>
<dbReference type="SUPFAM" id="SSF46689">
    <property type="entry name" value="Homeodomain-like"/>
    <property type="match status" value="2"/>
</dbReference>
<evidence type="ECO:0000313" key="5">
    <source>
        <dbReference type="EMBL" id="NNM45096.1"/>
    </source>
</evidence>
<dbReference type="InterPro" id="IPR018062">
    <property type="entry name" value="HTH_AraC-typ_CS"/>
</dbReference>
<dbReference type="RefSeq" id="WP_171242162.1">
    <property type="nucleotide sequence ID" value="NZ_JABEPQ010000001.1"/>
</dbReference>
<evidence type="ECO:0000313" key="6">
    <source>
        <dbReference type="Proteomes" id="UP000588586"/>
    </source>
</evidence>
<dbReference type="SUPFAM" id="SSF52317">
    <property type="entry name" value="Class I glutamine amidotransferase-like"/>
    <property type="match status" value="1"/>
</dbReference>
<keyword evidence="3" id="KW-0804">Transcription</keyword>
<dbReference type="Gene3D" id="3.40.50.880">
    <property type="match status" value="1"/>
</dbReference>
<name>A0A849H5P0_9MICO</name>
<dbReference type="GO" id="GO:0003700">
    <property type="term" value="F:DNA-binding transcription factor activity"/>
    <property type="evidence" value="ECO:0007669"/>
    <property type="project" value="InterPro"/>
</dbReference>
<dbReference type="PANTHER" id="PTHR43130:SF3">
    <property type="entry name" value="HTH-TYPE TRANSCRIPTIONAL REGULATOR RV1931C"/>
    <property type="match status" value="1"/>
</dbReference>
<dbReference type="InterPro" id="IPR009057">
    <property type="entry name" value="Homeodomain-like_sf"/>
</dbReference>
<accession>A0A849H5P0</accession>
<evidence type="ECO:0000256" key="3">
    <source>
        <dbReference type="ARBA" id="ARBA00023163"/>
    </source>
</evidence>
<dbReference type="CDD" id="cd03137">
    <property type="entry name" value="GATase1_AraC_1"/>
    <property type="match status" value="1"/>
</dbReference>
<keyword evidence="2" id="KW-0238">DNA-binding</keyword>
<organism evidence="5 6">
    <name type="scientific">Knoellia koreensis</name>
    <dbReference type="NCBI Taxonomy" id="2730921"/>
    <lineage>
        <taxon>Bacteria</taxon>
        <taxon>Bacillati</taxon>
        <taxon>Actinomycetota</taxon>
        <taxon>Actinomycetes</taxon>
        <taxon>Micrococcales</taxon>
        <taxon>Intrasporangiaceae</taxon>
        <taxon>Knoellia</taxon>
    </lineage>
</organism>
<dbReference type="EMBL" id="JABEPQ010000001">
    <property type="protein sequence ID" value="NNM45096.1"/>
    <property type="molecule type" value="Genomic_DNA"/>
</dbReference>
<dbReference type="InterPro" id="IPR018060">
    <property type="entry name" value="HTH_AraC"/>
</dbReference>
<evidence type="ECO:0000259" key="4">
    <source>
        <dbReference type="PROSITE" id="PS01124"/>
    </source>
</evidence>
<dbReference type="AlphaFoldDB" id="A0A849H5P0"/>
<evidence type="ECO:0000256" key="2">
    <source>
        <dbReference type="ARBA" id="ARBA00023125"/>
    </source>
</evidence>
<keyword evidence="6" id="KW-1185">Reference proteome</keyword>
<dbReference type="Gene3D" id="1.10.10.60">
    <property type="entry name" value="Homeodomain-like"/>
    <property type="match status" value="1"/>
</dbReference>
<dbReference type="PROSITE" id="PS01124">
    <property type="entry name" value="HTH_ARAC_FAMILY_2"/>
    <property type="match status" value="1"/>
</dbReference>
<proteinExistence type="predicted"/>
<dbReference type="InterPro" id="IPR029062">
    <property type="entry name" value="Class_I_gatase-like"/>
</dbReference>
<dbReference type="GO" id="GO:0043565">
    <property type="term" value="F:sequence-specific DNA binding"/>
    <property type="evidence" value="ECO:0007669"/>
    <property type="project" value="InterPro"/>
</dbReference>
<dbReference type="InterPro" id="IPR052158">
    <property type="entry name" value="INH-QAR"/>
</dbReference>
<dbReference type="SMART" id="SM00342">
    <property type="entry name" value="HTH_ARAC"/>
    <property type="match status" value="1"/>
</dbReference>